<proteinExistence type="predicted"/>
<reference evidence="4" key="3">
    <citation type="submission" date="2015-03" db="EMBL/GenBank/DDBJ databases">
        <authorList>
            <consortium name="Pathogen Informatics"/>
        </authorList>
    </citation>
    <scope>NUCLEOTIDE SEQUENCE [LARGE SCALE GENOMIC DNA]</scope>
    <source>
        <strain evidence="4">A125KOH2</strain>
    </source>
</reference>
<dbReference type="AlphaFoldDB" id="A0A0T9RDN3"/>
<evidence type="ECO:0000313" key="1">
    <source>
        <dbReference type="EMBL" id="CNI57798.1"/>
    </source>
</evidence>
<dbReference type="Proteomes" id="UP000045840">
    <property type="component" value="Unassembled WGS sequence"/>
</dbReference>
<gene>
    <name evidence="1" type="ORF">ERS008529_04406</name>
    <name evidence="2" type="ORF">ERS137968_04474</name>
</gene>
<name>A0A0T9RDN3_9GAMM</name>
<dbReference type="Proteomes" id="UP000044625">
    <property type="component" value="Unassembled WGS sequence"/>
</dbReference>
<reference evidence="2 3" key="2">
    <citation type="submission" date="2015-03" db="EMBL/GenBank/DDBJ databases">
        <authorList>
            <consortium name="Pathogen Informatics"/>
            <person name="Murphy D."/>
        </authorList>
    </citation>
    <scope>NUCLEOTIDE SEQUENCE [LARGE SCALE GENOMIC DNA]</scope>
    <source>
        <strain evidence="3">type strain: CIP110230</strain>
        <strain evidence="2">Type strain: CIP110230</strain>
    </source>
</reference>
<organism evidence="1 4">
    <name type="scientific">Yersinia pekkanenii</name>
    <dbReference type="NCBI Taxonomy" id="1288385"/>
    <lineage>
        <taxon>Bacteria</taxon>
        <taxon>Pseudomonadati</taxon>
        <taxon>Pseudomonadota</taxon>
        <taxon>Gammaproteobacteria</taxon>
        <taxon>Enterobacterales</taxon>
        <taxon>Yersiniaceae</taxon>
        <taxon>Yersinia</taxon>
    </lineage>
</organism>
<evidence type="ECO:0000313" key="2">
    <source>
        <dbReference type="EMBL" id="CRY69324.1"/>
    </source>
</evidence>
<sequence length="73" mass="7772">MQLSFLTMNQTPVAGCLGRTPGVMLSVGVLPESRERFLGASKTVKKARRAVWVSFSLANSSIVIGNTDFSAIA</sequence>
<evidence type="ECO:0000313" key="4">
    <source>
        <dbReference type="Proteomes" id="UP000045840"/>
    </source>
</evidence>
<keyword evidence="3" id="KW-1185">Reference proteome</keyword>
<dbReference type="EMBL" id="CWJL01000043">
    <property type="protein sequence ID" value="CRY69324.1"/>
    <property type="molecule type" value="Genomic_DNA"/>
</dbReference>
<reference evidence="1" key="1">
    <citation type="submission" date="2015-03" db="EMBL/GenBank/DDBJ databases">
        <authorList>
            <person name="Murphy D."/>
        </authorList>
    </citation>
    <scope>NUCLEOTIDE SEQUENCE [LARGE SCALE GENOMIC DNA]</scope>
    <source>
        <strain evidence="1">A125KOH2</strain>
    </source>
</reference>
<dbReference type="EMBL" id="CQAZ01000070">
    <property type="protein sequence ID" value="CNI57798.1"/>
    <property type="molecule type" value="Genomic_DNA"/>
</dbReference>
<dbReference type="STRING" id="1288385.ERS137968_04474"/>
<accession>A0A0T9RDN3</accession>
<protein>
    <submittedName>
        <fullName evidence="1">Uncharacterized protein</fullName>
    </submittedName>
</protein>
<evidence type="ECO:0000313" key="3">
    <source>
        <dbReference type="Proteomes" id="UP000044625"/>
    </source>
</evidence>